<gene>
    <name evidence="1" type="ORF">G7Y31_06800</name>
</gene>
<dbReference type="RefSeq" id="WP_165006418.1">
    <property type="nucleotide sequence ID" value="NZ_CP064954.1"/>
</dbReference>
<dbReference type="EMBL" id="CP064954">
    <property type="protein sequence ID" value="QPK78293.1"/>
    <property type="molecule type" value="Genomic_DNA"/>
</dbReference>
<dbReference type="KEGG" id="cliz:G7Y31_06800"/>
<evidence type="ECO:0000313" key="1">
    <source>
        <dbReference type="EMBL" id="QPK78293.1"/>
    </source>
</evidence>
<accession>A0A7T0KCL4</accession>
<reference evidence="1 2" key="1">
    <citation type="submission" date="2020-11" db="EMBL/GenBank/DDBJ databases">
        <title>Corynebacterium sp. ZJ-599.</title>
        <authorList>
            <person name="Zhou J."/>
        </authorList>
    </citation>
    <scope>NUCLEOTIDE SEQUENCE [LARGE SCALE GENOMIC DNA]</scope>
    <source>
        <strain evidence="1 2">ZJ-599</strain>
    </source>
</reference>
<dbReference type="AlphaFoldDB" id="A0A7T0KCL4"/>
<keyword evidence="2" id="KW-1185">Reference proteome</keyword>
<evidence type="ECO:0000313" key="2">
    <source>
        <dbReference type="Proteomes" id="UP000594681"/>
    </source>
</evidence>
<name>A0A7T0KCL4_9CORY</name>
<protein>
    <recommendedName>
        <fullName evidence="3">RecT-like ssDNA binding protein</fullName>
    </recommendedName>
</protein>
<proteinExistence type="predicted"/>
<sequence length="274" mass="29490">MSNTELATTNNNTLTDMVGVPELTNDSVADIVRQAEGMEAAHRLAKVLCNTEMVPAGFRGKPDDGAAAILYGAEIGLKPQQALQQVFVVHGKPAIYARTMVALLKAKGYRFSTVESTDEVVTVEGVSPRGEQERSSWTIERAKKAGYTTNKKYLTDPQAMLYAKAASEVCRKLAPDVLLGIAYTREELELEPVKMTAVRTDQPTASAAAAPVETQGRDWLGELAAVEDIAGLEELMGQVRDAGLPDGEYKELAAFANSRWTALSTPEDKGQADG</sequence>
<organism evidence="1 2">
    <name type="scientific">Corynebacterium lizhenjunii</name>
    <dbReference type="NCBI Taxonomy" id="2709394"/>
    <lineage>
        <taxon>Bacteria</taxon>
        <taxon>Bacillati</taxon>
        <taxon>Actinomycetota</taxon>
        <taxon>Actinomycetes</taxon>
        <taxon>Mycobacteriales</taxon>
        <taxon>Corynebacteriaceae</taxon>
        <taxon>Corynebacterium</taxon>
    </lineage>
</organism>
<evidence type="ECO:0008006" key="3">
    <source>
        <dbReference type="Google" id="ProtNLM"/>
    </source>
</evidence>
<dbReference type="Proteomes" id="UP000594681">
    <property type="component" value="Chromosome"/>
</dbReference>